<name>A0A0A9B8D1_ARUDO</name>
<proteinExistence type="predicted"/>
<evidence type="ECO:0000256" key="1">
    <source>
        <dbReference type="SAM" id="MobiDB-lite"/>
    </source>
</evidence>
<organism evidence="2">
    <name type="scientific">Arundo donax</name>
    <name type="common">Giant reed</name>
    <name type="synonym">Donax arundinaceus</name>
    <dbReference type="NCBI Taxonomy" id="35708"/>
    <lineage>
        <taxon>Eukaryota</taxon>
        <taxon>Viridiplantae</taxon>
        <taxon>Streptophyta</taxon>
        <taxon>Embryophyta</taxon>
        <taxon>Tracheophyta</taxon>
        <taxon>Spermatophyta</taxon>
        <taxon>Magnoliopsida</taxon>
        <taxon>Liliopsida</taxon>
        <taxon>Poales</taxon>
        <taxon>Poaceae</taxon>
        <taxon>PACMAD clade</taxon>
        <taxon>Arundinoideae</taxon>
        <taxon>Arundineae</taxon>
        <taxon>Arundo</taxon>
    </lineage>
</organism>
<feature type="compositionally biased region" description="Polar residues" evidence="1">
    <location>
        <begin position="275"/>
        <end position="290"/>
    </location>
</feature>
<accession>A0A0A9B8D1</accession>
<evidence type="ECO:0000313" key="2">
    <source>
        <dbReference type="EMBL" id="JAD57490.1"/>
    </source>
</evidence>
<reference evidence="2" key="1">
    <citation type="submission" date="2014-09" db="EMBL/GenBank/DDBJ databases">
        <authorList>
            <person name="Magalhaes I.L.F."/>
            <person name="Oliveira U."/>
            <person name="Santos F.R."/>
            <person name="Vidigal T.H.D.A."/>
            <person name="Brescovit A.D."/>
            <person name="Santos A.J."/>
        </authorList>
    </citation>
    <scope>NUCLEOTIDE SEQUENCE</scope>
    <source>
        <tissue evidence="2">Shoot tissue taken approximately 20 cm above the soil surface</tissue>
    </source>
</reference>
<reference evidence="2" key="2">
    <citation type="journal article" date="2015" name="Data Brief">
        <title>Shoot transcriptome of the giant reed, Arundo donax.</title>
        <authorList>
            <person name="Barrero R.A."/>
            <person name="Guerrero F.D."/>
            <person name="Moolhuijzen P."/>
            <person name="Goolsby J.A."/>
            <person name="Tidwell J."/>
            <person name="Bellgard S.E."/>
            <person name="Bellgard M.I."/>
        </authorList>
    </citation>
    <scope>NUCLEOTIDE SEQUENCE</scope>
    <source>
        <tissue evidence="2">Shoot tissue taken approximately 20 cm above the soil surface</tissue>
    </source>
</reference>
<dbReference type="AlphaFoldDB" id="A0A0A9B8D1"/>
<sequence length="290" mass="32203">MGEEHENAAHGTLTRSLHNVTTKLINCGSDTVHSIAASSVAGDRRILGVVDPDLEEVDGAFTERERIPEAVAEGLGLELLVQRRPRLAHQRLGGDQVPVRLRLVEQHQRHPLPVARHHAVRRRPEHRVAQDLHLVADDHQQLVPAEHGHVDPPAVLEHLEAADVAVEEEHGDDGVVGVGLQPVHEVRPRARRVVGEPRVRGHSLADLVDEELLLEPQRRRHGPEHALGHLLAPQGVLVQKLPERRRVAGPELQLPLFLRLHREVQDWSRSPPAGTHQSRTCSSVSTRSMP</sequence>
<protein>
    <submittedName>
        <fullName evidence="2">Uncharacterized protein</fullName>
    </submittedName>
</protein>
<dbReference type="EMBL" id="GBRH01240405">
    <property type="protein sequence ID" value="JAD57490.1"/>
    <property type="molecule type" value="Transcribed_RNA"/>
</dbReference>
<feature type="region of interest" description="Disordered" evidence="1">
    <location>
        <begin position="267"/>
        <end position="290"/>
    </location>
</feature>